<evidence type="ECO:0000313" key="1">
    <source>
        <dbReference type="EMBL" id="KKL09106.1"/>
    </source>
</evidence>
<accession>A0A0F9CTS6</accession>
<dbReference type="EMBL" id="LAZR01042613">
    <property type="protein sequence ID" value="KKL09106.1"/>
    <property type="molecule type" value="Genomic_DNA"/>
</dbReference>
<gene>
    <name evidence="1" type="ORF">LCGC14_2569180</name>
</gene>
<organism evidence="1">
    <name type="scientific">marine sediment metagenome</name>
    <dbReference type="NCBI Taxonomy" id="412755"/>
    <lineage>
        <taxon>unclassified sequences</taxon>
        <taxon>metagenomes</taxon>
        <taxon>ecological metagenomes</taxon>
    </lineage>
</organism>
<comment type="caution">
    <text evidence="1">The sequence shown here is derived from an EMBL/GenBank/DDBJ whole genome shotgun (WGS) entry which is preliminary data.</text>
</comment>
<sequence>MAPRSDGIAKLALDIVDELLGAPPVTVAGQVRRKEHLDYIVSKLRAHLGAEQPAVDVDALAEHLARELFGGAEQCLDTIVPVLRAHLAPAPGVVAPTHAKMLDHVTEPAEPFRLDADSVRFRGITRWLGTLEAEQQAIGEIALRALAARNVLRQAQEKPDAQRSA</sequence>
<reference evidence="1" key="1">
    <citation type="journal article" date="2015" name="Nature">
        <title>Complex archaea that bridge the gap between prokaryotes and eukaryotes.</title>
        <authorList>
            <person name="Spang A."/>
            <person name="Saw J.H."/>
            <person name="Jorgensen S.L."/>
            <person name="Zaremba-Niedzwiedzka K."/>
            <person name="Martijn J."/>
            <person name="Lind A.E."/>
            <person name="van Eijk R."/>
            <person name="Schleper C."/>
            <person name="Guy L."/>
            <person name="Ettema T.J."/>
        </authorList>
    </citation>
    <scope>NUCLEOTIDE SEQUENCE</scope>
</reference>
<proteinExistence type="predicted"/>
<name>A0A0F9CTS6_9ZZZZ</name>
<dbReference type="AlphaFoldDB" id="A0A0F9CTS6"/>
<protein>
    <submittedName>
        <fullName evidence="1">Uncharacterized protein</fullName>
    </submittedName>
</protein>